<organism evidence="1 2">
    <name type="scientific">Desulfoprunum benzoelyticum</name>
    <dbReference type="NCBI Taxonomy" id="1506996"/>
    <lineage>
        <taxon>Bacteria</taxon>
        <taxon>Pseudomonadati</taxon>
        <taxon>Thermodesulfobacteriota</taxon>
        <taxon>Desulfobulbia</taxon>
        <taxon>Desulfobulbales</taxon>
        <taxon>Desulfobulbaceae</taxon>
        <taxon>Desulfoprunum</taxon>
    </lineage>
</organism>
<evidence type="ECO:0000313" key="1">
    <source>
        <dbReference type="EMBL" id="MBB5347687.1"/>
    </source>
</evidence>
<dbReference type="EMBL" id="JACHEO010000006">
    <property type="protein sequence ID" value="MBB5347687.1"/>
    <property type="molecule type" value="Genomic_DNA"/>
</dbReference>
<evidence type="ECO:0000313" key="2">
    <source>
        <dbReference type="Proteomes" id="UP000539642"/>
    </source>
</evidence>
<comment type="caution">
    <text evidence="1">The sequence shown here is derived from an EMBL/GenBank/DDBJ whole genome shotgun (WGS) entry which is preliminary data.</text>
</comment>
<dbReference type="Proteomes" id="UP000539642">
    <property type="component" value="Unassembled WGS sequence"/>
</dbReference>
<proteinExistence type="predicted"/>
<accession>A0A840UN47</accession>
<gene>
    <name evidence="1" type="ORF">HNQ81_001411</name>
</gene>
<keyword evidence="2" id="KW-1185">Reference proteome</keyword>
<dbReference type="RefSeq" id="WP_183349676.1">
    <property type="nucleotide sequence ID" value="NZ_JACHEO010000006.1"/>
</dbReference>
<sequence length="73" mass="8696">MLFYKPDLGKFTISLFVLFTKRSLQQVNRLRMDRTYRQNKGYPLEKNGDFGRLIKLKLNISDKRELITLCAIK</sequence>
<reference evidence="1 2" key="1">
    <citation type="submission" date="2020-08" db="EMBL/GenBank/DDBJ databases">
        <title>Genomic Encyclopedia of Type Strains, Phase IV (KMG-IV): sequencing the most valuable type-strain genomes for metagenomic binning, comparative biology and taxonomic classification.</title>
        <authorList>
            <person name="Goeker M."/>
        </authorList>
    </citation>
    <scope>NUCLEOTIDE SEQUENCE [LARGE SCALE GENOMIC DNA]</scope>
    <source>
        <strain evidence="1 2">DSM 28570</strain>
    </source>
</reference>
<name>A0A840UN47_9BACT</name>
<protein>
    <submittedName>
        <fullName evidence="1">Uncharacterized protein</fullName>
    </submittedName>
</protein>
<dbReference type="AlphaFoldDB" id="A0A840UN47"/>